<keyword evidence="1" id="KW-0472">Membrane</keyword>
<protein>
    <submittedName>
        <fullName evidence="2">Uncharacterized protein</fullName>
    </submittedName>
</protein>
<evidence type="ECO:0000256" key="1">
    <source>
        <dbReference type="SAM" id="Phobius"/>
    </source>
</evidence>
<name>A0A6B0SF54_9EURY</name>
<keyword evidence="1" id="KW-1133">Transmembrane helix</keyword>
<proteinExistence type="predicted"/>
<dbReference type="RefSeq" id="WP_159525762.1">
    <property type="nucleotide sequence ID" value="NZ_WUUU01000032.1"/>
</dbReference>
<dbReference type="EMBL" id="WUUU01000032">
    <property type="protein sequence ID" value="MXR20208.1"/>
    <property type="molecule type" value="Genomic_DNA"/>
</dbReference>
<comment type="caution">
    <text evidence="2">The sequence shown here is derived from an EMBL/GenBank/DDBJ whole genome shotgun (WGS) entry which is preliminary data.</text>
</comment>
<dbReference type="Proteomes" id="UP000471521">
    <property type="component" value="Unassembled WGS sequence"/>
</dbReference>
<dbReference type="AlphaFoldDB" id="A0A6B0SF54"/>
<sequence>MRAAARALLATVVVYLLALAATAVAFGLDWTVANRLPLLAGSLGLGAAVGVQHVVYHRLA</sequence>
<accession>A0A6B0SF54</accession>
<gene>
    <name evidence="2" type="ORF">GRX66_06175</name>
</gene>
<keyword evidence="1" id="KW-0812">Transmembrane</keyword>
<evidence type="ECO:0000313" key="2">
    <source>
        <dbReference type="EMBL" id="MXR20208.1"/>
    </source>
</evidence>
<evidence type="ECO:0000313" key="3">
    <source>
        <dbReference type="Proteomes" id="UP000471521"/>
    </source>
</evidence>
<keyword evidence="3" id="KW-1185">Reference proteome</keyword>
<organism evidence="2 3">
    <name type="scientific">Halobacterium bonnevillei</name>
    <dbReference type="NCBI Taxonomy" id="2692200"/>
    <lineage>
        <taxon>Archaea</taxon>
        <taxon>Methanobacteriati</taxon>
        <taxon>Methanobacteriota</taxon>
        <taxon>Stenosarchaea group</taxon>
        <taxon>Halobacteria</taxon>
        <taxon>Halobacteriales</taxon>
        <taxon>Halobacteriaceae</taxon>
        <taxon>Halobacterium</taxon>
    </lineage>
</organism>
<reference evidence="2 3" key="1">
    <citation type="submission" date="2019-12" db="EMBL/GenBank/DDBJ databases">
        <title>Isolation and characterization of three novel carbon monoxide-oxidizing members of Halobacteria from salione crusts and soils.</title>
        <authorList>
            <person name="Myers M.R."/>
            <person name="King G.M."/>
        </authorList>
    </citation>
    <scope>NUCLEOTIDE SEQUENCE [LARGE SCALE GENOMIC DNA]</scope>
    <source>
        <strain evidence="2 3">PCN9</strain>
    </source>
</reference>
<feature type="transmembrane region" description="Helical" evidence="1">
    <location>
        <begin position="37"/>
        <end position="56"/>
    </location>
</feature>